<proteinExistence type="predicted"/>
<evidence type="ECO:0000313" key="2">
    <source>
        <dbReference type="Proteomes" id="UP000000812"/>
    </source>
</evidence>
<dbReference type="eggNOG" id="COG0189">
    <property type="taxonomic scope" value="Bacteria"/>
</dbReference>
<dbReference type="RefSeq" id="WP_010894491.1">
    <property type="nucleotide sequence ID" value="NC_002488.3"/>
</dbReference>
<reference evidence="1 2" key="1">
    <citation type="journal article" date="2000" name="Nature">
        <title>The genome sequence of the plant pathogen Xylella fastidiosa.</title>
        <authorList>
            <person name="Simpson A.J."/>
            <person name="Reinach F.C."/>
            <person name="Arruda P."/>
            <person name="Abreu F.A."/>
            <person name="Acencio M."/>
            <person name="Alvarenga R."/>
            <person name="Alves L.M."/>
            <person name="Araya J.E."/>
            <person name="Baia G.S."/>
            <person name="Baptista C.S."/>
            <person name="Barros M.H."/>
            <person name="Bonaccorsi E.D."/>
            <person name="Bordin S."/>
            <person name="Bove J.M."/>
            <person name="Briones M.R."/>
            <person name="Bueno M.R."/>
            <person name="Camargo A.A."/>
            <person name="Camargo L.E."/>
            <person name="Carraro D.M."/>
            <person name="Carrer H."/>
            <person name="Colauto N.B."/>
            <person name="Colombo C."/>
            <person name="Costa F.F."/>
            <person name="Costa M.C."/>
            <person name="Costa-Neto C.M."/>
            <person name="Coutinho L.L."/>
            <person name="Cristofani M."/>
            <person name="Dias-Neto E."/>
            <person name="Docena C."/>
            <person name="El-Dorry H."/>
            <person name="Facincani A.P."/>
            <person name="Ferreira A.J."/>
            <person name="Ferreira V.C."/>
            <person name="Ferro J.A."/>
            <person name="Fraga J.S."/>
            <person name="Franca S.C."/>
            <person name="Franco M.C."/>
            <person name="Frohme M."/>
            <person name="Furlan L.R."/>
            <person name="Garnier M."/>
            <person name="Goldman G.H."/>
            <person name="Goldman M.H."/>
            <person name="Gomes S.L."/>
            <person name="Gruber A."/>
            <person name="Ho P.L."/>
            <person name="Hoheisel J.D."/>
            <person name="Junqueira M.L."/>
            <person name="Kemper E.L."/>
            <person name="Kitajima J.P."/>
            <person name="Krieger J.E."/>
            <person name="Kuramae E.E."/>
            <person name="Laigret F."/>
            <person name="Lambais M.R."/>
            <person name="Leite L.C."/>
            <person name="Lemos E.G."/>
            <person name="Lemos M.V."/>
            <person name="Lopes S.A."/>
            <person name="Lopes C.R."/>
            <person name="Machado J.A."/>
            <person name="Machado M.A."/>
            <person name="Madeira A.M."/>
            <person name="Madeira H.M."/>
            <person name="Marino C.L."/>
            <person name="Marques M.V."/>
            <person name="Martins E.A."/>
            <person name="Martins E.M."/>
            <person name="Matsukuma A.Y."/>
            <person name="Menck C.F."/>
            <person name="Miracca E.C."/>
            <person name="Miyaki C.Y."/>
            <person name="Monteriro-Vitorello C.B."/>
            <person name="Moon D.H."/>
            <person name="Nagai M.A."/>
            <person name="Nascimento A.L."/>
            <person name="Netto L.E."/>
            <person name="Nhani A.Jr."/>
            <person name="Nobrega F.G."/>
            <person name="Nunes L.R."/>
            <person name="Oliveira M.A."/>
            <person name="de Oliveira M.C."/>
            <person name="de Oliveira R.C."/>
            <person name="Palmieri D.A."/>
            <person name="Paris A."/>
            <person name="Peixoto B.R."/>
            <person name="Pereira G.A."/>
            <person name="Pereira H.A.Jr."/>
            <person name="Pesquero J.B."/>
            <person name="Quaggio R.B."/>
            <person name="Roberto P.G."/>
            <person name="Rodrigues V."/>
            <person name="de M Rosa A.J."/>
            <person name="de Rosa V.E.Jr."/>
            <person name="de Sa R.G."/>
            <person name="Santelli R.V."/>
            <person name="Sawasaki H.E."/>
            <person name="da Silva A.C."/>
            <person name="da Silva A.M."/>
            <person name="da Silva F.R."/>
            <person name="da Silva W.A.Jr."/>
            <person name="da Silveira J.F."/>
            <person name="Silvestri M.L."/>
            <person name="Siqueira W.J."/>
            <person name="de Souza A.A."/>
            <person name="de Souza A.P."/>
            <person name="Terenzi M.F."/>
            <person name="Truffi D."/>
            <person name="Tsai S.M."/>
            <person name="Tsuhako M.H."/>
            <person name="Vallada H."/>
            <person name="Van Sluys M.A."/>
            <person name="Verjovski-Almeida S."/>
            <person name="Vettore A.L."/>
            <person name="Zago M.A."/>
            <person name="Zatz M."/>
            <person name="Meidanis J."/>
            <person name="Setubal J.C."/>
        </authorList>
    </citation>
    <scope>NUCLEOTIDE SEQUENCE [LARGE SCALE GENOMIC DNA]</scope>
    <source>
        <strain evidence="1 2">9a5c</strain>
    </source>
</reference>
<dbReference type="PATRIC" id="fig|160492.11.peg.2172"/>
<evidence type="ECO:0000313" key="1">
    <source>
        <dbReference type="EMBL" id="AAF84837.1"/>
    </source>
</evidence>
<accession>Q9PBV0</accession>
<dbReference type="STRING" id="160492.XF_2035"/>
<dbReference type="Proteomes" id="UP000000812">
    <property type="component" value="Chromosome"/>
</dbReference>
<dbReference type="PIR" id="E82608">
    <property type="entry name" value="E82608"/>
</dbReference>
<gene>
    <name evidence="1" type="ordered locus">XF_2035</name>
</gene>
<dbReference type="KEGG" id="xfa:XF_2035"/>
<sequence length="94" mass="10901">MIGSVVGHQPELSKRLGLYRMGVSLLMRRAAERSLPLNLSSGSGRFKSKRDAVPVAEHEWYFVSHLPRRIRFSWHLVAFAYERLARPLYQVLHI</sequence>
<dbReference type="EMBL" id="AE003849">
    <property type="protein sequence ID" value="AAF84837.1"/>
    <property type="molecule type" value="Genomic_DNA"/>
</dbReference>
<dbReference type="HOGENOM" id="CLU_2385443_0_0_6"/>
<dbReference type="AlphaFoldDB" id="Q9PBV0"/>
<organism evidence="1 2">
    <name type="scientific">Xylella fastidiosa (strain 9a5c)</name>
    <dbReference type="NCBI Taxonomy" id="160492"/>
    <lineage>
        <taxon>Bacteria</taxon>
        <taxon>Pseudomonadati</taxon>
        <taxon>Pseudomonadota</taxon>
        <taxon>Gammaproteobacteria</taxon>
        <taxon>Lysobacterales</taxon>
        <taxon>Lysobacteraceae</taxon>
        <taxon>Xylella</taxon>
    </lineage>
</organism>
<protein>
    <submittedName>
        <fullName evidence="1">Uncharacterized protein</fullName>
    </submittedName>
</protein>
<name>Q9PBV0_XYLFA</name>